<dbReference type="EMBL" id="JAULSN010000002">
    <property type="protein sequence ID" value="KAK3379125.1"/>
    <property type="molecule type" value="Genomic_DNA"/>
</dbReference>
<accession>A0AAE0ND64</accession>
<keyword evidence="3" id="KW-1185">Reference proteome</keyword>
<name>A0AAE0ND64_9PEZI</name>
<dbReference type="Proteomes" id="UP001287356">
    <property type="component" value="Unassembled WGS sequence"/>
</dbReference>
<reference evidence="2" key="2">
    <citation type="submission" date="2023-06" db="EMBL/GenBank/DDBJ databases">
        <authorList>
            <consortium name="Lawrence Berkeley National Laboratory"/>
            <person name="Haridas S."/>
            <person name="Hensen N."/>
            <person name="Bonometti L."/>
            <person name="Westerberg I."/>
            <person name="Brannstrom I.O."/>
            <person name="Guillou S."/>
            <person name="Cros-Aarteil S."/>
            <person name="Calhoun S."/>
            <person name="Kuo A."/>
            <person name="Mondo S."/>
            <person name="Pangilinan J."/>
            <person name="Riley R."/>
            <person name="Labutti K."/>
            <person name="Andreopoulos B."/>
            <person name="Lipzen A."/>
            <person name="Chen C."/>
            <person name="Yanf M."/>
            <person name="Daum C."/>
            <person name="Ng V."/>
            <person name="Clum A."/>
            <person name="Steindorff A."/>
            <person name="Ohm R."/>
            <person name="Martin F."/>
            <person name="Silar P."/>
            <person name="Natvig D."/>
            <person name="Lalanne C."/>
            <person name="Gautier V."/>
            <person name="Ament-Velasquez S.L."/>
            <person name="Kruys A."/>
            <person name="Hutchinson M.I."/>
            <person name="Powell A.J."/>
            <person name="Barry K."/>
            <person name="Miller A.N."/>
            <person name="Grigoriev I.V."/>
            <person name="Debuchy R."/>
            <person name="Gladieux P."/>
            <person name="Thoren M.H."/>
            <person name="Johannesson H."/>
        </authorList>
    </citation>
    <scope>NUCLEOTIDE SEQUENCE</scope>
    <source>
        <strain evidence="2">CBS 958.72</strain>
    </source>
</reference>
<gene>
    <name evidence="2" type="ORF">B0T24DRAFT_145806</name>
</gene>
<evidence type="ECO:0000313" key="3">
    <source>
        <dbReference type="Proteomes" id="UP001287356"/>
    </source>
</evidence>
<comment type="caution">
    <text evidence="2">The sequence shown here is derived from an EMBL/GenBank/DDBJ whole genome shotgun (WGS) entry which is preliminary data.</text>
</comment>
<proteinExistence type="predicted"/>
<feature type="region of interest" description="Disordered" evidence="1">
    <location>
        <begin position="214"/>
        <end position="303"/>
    </location>
</feature>
<organism evidence="2 3">
    <name type="scientific">Lasiosphaeria ovina</name>
    <dbReference type="NCBI Taxonomy" id="92902"/>
    <lineage>
        <taxon>Eukaryota</taxon>
        <taxon>Fungi</taxon>
        <taxon>Dikarya</taxon>
        <taxon>Ascomycota</taxon>
        <taxon>Pezizomycotina</taxon>
        <taxon>Sordariomycetes</taxon>
        <taxon>Sordariomycetidae</taxon>
        <taxon>Sordariales</taxon>
        <taxon>Lasiosphaeriaceae</taxon>
        <taxon>Lasiosphaeria</taxon>
    </lineage>
</organism>
<evidence type="ECO:0000256" key="1">
    <source>
        <dbReference type="SAM" id="MobiDB-lite"/>
    </source>
</evidence>
<dbReference type="AlphaFoldDB" id="A0AAE0ND64"/>
<reference evidence="2" key="1">
    <citation type="journal article" date="2023" name="Mol. Phylogenet. Evol.">
        <title>Genome-scale phylogeny and comparative genomics of the fungal order Sordariales.</title>
        <authorList>
            <person name="Hensen N."/>
            <person name="Bonometti L."/>
            <person name="Westerberg I."/>
            <person name="Brannstrom I.O."/>
            <person name="Guillou S."/>
            <person name="Cros-Aarteil S."/>
            <person name="Calhoun S."/>
            <person name="Haridas S."/>
            <person name="Kuo A."/>
            <person name="Mondo S."/>
            <person name="Pangilinan J."/>
            <person name="Riley R."/>
            <person name="LaButti K."/>
            <person name="Andreopoulos B."/>
            <person name="Lipzen A."/>
            <person name="Chen C."/>
            <person name="Yan M."/>
            <person name="Daum C."/>
            <person name="Ng V."/>
            <person name="Clum A."/>
            <person name="Steindorff A."/>
            <person name="Ohm R.A."/>
            <person name="Martin F."/>
            <person name="Silar P."/>
            <person name="Natvig D.O."/>
            <person name="Lalanne C."/>
            <person name="Gautier V."/>
            <person name="Ament-Velasquez S.L."/>
            <person name="Kruys A."/>
            <person name="Hutchinson M.I."/>
            <person name="Powell A.J."/>
            <person name="Barry K."/>
            <person name="Miller A.N."/>
            <person name="Grigoriev I.V."/>
            <person name="Debuchy R."/>
            <person name="Gladieux P."/>
            <person name="Hiltunen Thoren M."/>
            <person name="Johannesson H."/>
        </authorList>
    </citation>
    <scope>NUCLEOTIDE SEQUENCE</scope>
    <source>
        <strain evidence="2">CBS 958.72</strain>
    </source>
</reference>
<feature type="compositionally biased region" description="Polar residues" evidence="1">
    <location>
        <begin position="290"/>
        <end position="303"/>
    </location>
</feature>
<protein>
    <submittedName>
        <fullName evidence="2">Uncharacterized protein</fullName>
    </submittedName>
</protein>
<evidence type="ECO:0000313" key="2">
    <source>
        <dbReference type="EMBL" id="KAK3379125.1"/>
    </source>
</evidence>
<sequence length="303" mass="33358">MRSRLWTSDALVITKLLGCDAPSTTQPQQLAAPAFRELLEAKSLRHFGSQCPAHPPVNRIPQPITEGGIRRQPGASRALWALWASGLRPQCRTFPGLADPSLKPSPFEDRPACLSLCLQLLACSSTSGHPFCLGRTRPQANLHEAYTTSIRISQALVRSRHPPFRPPRRQLLEFRADQHGRLSRRCTTSILRAFSSTSVPFFYRRTVAVDESENCLGTGQEGGKNPISPRSLVSPLVRRDTSNQRSAITSQPRRKRKSPSQSVESGYEGGTVSSGKSSWGRRGLGFRNAHVQQPRSTTSGRGT</sequence>